<evidence type="ECO:0000313" key="2">
    <source>
        <dbReference type="EMBL" id="WCR07754.1"/>
    </source>
</evidence>
<keyword evidence="1" id="KW-0732">Signal</keyword>
<protein>
    <recommendedName>
        <fullName evidence="4">PepSY domain-containing protein</fullName>
    </recommendedName>
</protein>
<dbReference type="EMBL" id="CP067136">
    <property type="protein sequence ID" value="WCR07754.1"/>
    <property type="molecule type" value="Genomic_DNA"/>
</dbReference>
<sequence>MRRYLSFLLIPAMLALPLAAQDLSPVPQEIQQFRPLPFHEMARKVGARYAGRMIAAQIQPPTEQEHQLGAALVYEFRLVTPQRNLLIVRMDARDGRFLDVGGRGQLAAQRKPGKRRGKN</sequence>
<organism evidence="2 3">
    <name type="scientific">Paracoccus fistulariae</name>
    <dbReference type="NCBI Taxonomy" id="658446"/>
    <lineage>
        <taxon>Bacteria</taxon>
        <taxon>Pseudomonadati</taxon>
        <taxon>Pseudomonadota</taxon>
        <taxon>Alphaproteobacteria</taxon>
        <taxon>Rhodobacterales</taxon>
        <taxon>Paracoccaceae</taxon>
        <taxon>Paracoccus</taxon>
    </lineage>
</organism>
<keyword evidence="3" id="KW-1185">Reference proteome</keyword>
<dbReference type="RefSeq" id="WP_271886267.1">
    <property type="nucleotide sequence ID" value="NZ_CP067136.1"/>
</dbReference>
<name>A0ABY7SL85_9RHOB</name>
<evidence type="ECO:0008006" key="4">
    <source>
        <dbReference type="Google" id="ProtNLM"/>
    </source>
</evidence>
<feature type="signal peptide" evidence="1">
    <location>
        <begin position="1"/>
        <end position="20"/>
    </location>
</feature>
<proteinExistence type="predicted"/>
<evidence type="ECO:0000256" key="1">
    <source>
        <dbReference type="SAM" id="SignalP"/>
    </source>
</evidence>
<accession>A0ABY7SL85</accession>
<dbReference type="Proteomes" id="UP001219349">
    <property type="component" value="Chromosome"/>
</dbReference>
<reference evidence="2 3" key="1">
    <citation type="submission" date="2021-01" db="EMBL/GenBank/DDBJ databases">
        <title>Biogeographic distribution of Paracoccus.</title>
        <authorList>
            <person name="Hollensteiner J."/>
            <person name="Leineberger J."/>
            <person name="Brinkhoff T."/>
            <person name="Daniel R."/>
        </authorList>
    </citation>
    <scope>NUCLEOTIDE SEQUENCE [LARGE SCALE GENOMIC DNA]</scope>
    <source>
        <strain evidence="2 3">KCTC 22803</strain>
    </source>
</reference>
<evidence type="ECO:0000313" key="3">
    <source>
        <dbReference type="Proteomes" id="UP001219349"/>
    </source>
</evidence>
<gene>
    <name evidence="2" type="ORF">JHX87_02650</name>
</gene>
<feature type="chain" id="PRO_5047313005" description="PepSY domain-containing protein" evidence="1">
    <location>
        <begin position="21"/>
        <end position="119"/>
    </location>
</feature>